<dbReference type="Proteomes" id="UP000184097">
    <property type="component" value="Unassembled WGS sequence"/>
</dbReference>
<name>A0A1M7S4Y7_9FIRM</name>
<evidence type="ECO:0000313" key="1">
    <source>
        <dbReference type="EMBL" id="SHN53528.1"/>
    </source>
</evidence>
<evidence type="ECO:0000313" key="2">
    <source>
        <dbReference type="Proteomes" id="UP000184097"/>
    </source>
</evidence>
<organism evidence="1 2">
    <name type="scientific">Butyrivibrio hungatei DSM 14810</name>
    <dbReference type="NCBI Taxonomy" id="1121132"/>
    <lineage>
        <taxon>Bacteria</taxon>
        <taxon>Bacillati</taxon>
        <taxon>Bacillota</taxon>
        <taxon>Clostridia</taxon>
        <taxon>Lachnospirales</taxon>
        <taxon>Lachnospiraceae</taxon>
        <taxon>Butyrivibrio</taxon>
    </lineage>
</organism>
<accession>A0A1M7S4Y7</accession>
<reference evidence="1 2" key="1">
    <citation type="submission" date="2016-12" db="EMBL/GenBank/DDBJ databases">
        <authorList>
            <person name="Song W.-J."/>
            <person name="Kurnit D.M."/>
        </authorList>
    </citation>
    <scope>NUCLEOTIDE SEQUENCE [LARGE SCALE GENOMIC DNA]</scope>
    <source>
        <strain evidence="1 2">DSM 14810</strain>
    </source>
</reference>
<gene>
    <name evidence="1" type="ORF">SAMN02745247_01026</name>
</gene>
<dbReference type="EMBL" id="FRDH01000004">
    <property type="protein sequence ID" value="SHN53528.1"/>
    <property type="molecule type" value="Genomic_DNA"/>
</dbReference>
<sequence>MNGLKELLKHEEEKLQAIKFVVDKRLKNVPDGALRITSTRKSQIQYMHCTEQDKNGQFIKKTKSWHLN</sequence>
<dbReference type="RefSeq" id="WP_072701564.1">
    <property type="nucleotide sequence ID" value="NZ_FRDH01000004.1"/>
</dbReference>
<protein>
    <submittedName>
        <fullName evidence="1">Uncharacterized protein</fullName>
    </submittedName>
</protein>
<dbReference type="AlphaFoldDB" id="A0A1M7S4Y7"/>
<proteinExistence type="predicted"/>